<organism evidence="5">
    <name type="scientific">Desulfomonile tiedjei</name>
    <dbReference type="NCBI Taxonomy" id="2358"/>
    <lineage>
        <taxon>Bacteria</taxon>
        <taxon>Pseudomonadati</taxon>
        <taxon>Thermodesulfobacteriota</taxon>
        <taxon>Desulfomonilia</taxon>
        <taxon>Desulfomonilales</taxon>
        <taxon>Desulfomonilaceae</taxon>
        <taxon>Desulfomonile</taxon>
    </lineage>
</organism>
<evidence type="ECO:0000259" key="3">
    <source>
        <dbReference type="Pfam" id="PF00501"/>
    </source>
</evidence>
<evidence type="ECO:0000256" key="2">
    <source>
        <dbReference type="ARBA" id="ARBA00022598"/>
    </source>
</evidence>
<dbReference type="InterPro" id="IPR025110">
    <property type="entry name" value="AMP-bd_C"/>
</dbReference>
<dbReference type="Pfam" id="PF00501">
    <property type="entry name" value="AMP-binding"/>
    <property type="match status" value="1"/>
</dbReference>
<accession>A0A7C4ETI1</accession>
<proteinExistence type="inferred from homology"/>
<dbReference type="EMBL" id="DTGT01000383">
    <property type="protein sequence ID" value="HGH61949.1"/>
    <property type="molecule type" value="Genomic_DNA"/>
</dbReference>
<dbReference type="GO" id="GO:0006631">
    <property type="term" value="P:fatty acid metabolic process"/>
    <property type="evidence" value="ECO:0007669"/>
    <property type="project" value="TreeGrafter"/>
</dbReference>
<feature type="domain" description="AMP-dependent synthetase/ligase" evidence="3">
    <location>
        <begin position="31"/>
        <end position="405"/>
    </location>
</feature>
<dbReference type="PANTHER" id="PTHR43201">
    <property type="entry name" value="ACYL-COA SYNTHETASE"/>
    <property type="match status" value="1"/>
</dbReference>
<dbReference type="AlphaFoldDB" id="A0A7C4ETI1"/>
<dbReference type="InterPro" id="IPR000873">
    <property type="entry name" value="AMP-dep_synth/lig_dom"/>
</dbReference>
<reference evidence="5" key="1">
    <citation type="journal article" date="2020" name="mSystems">
        <title>Genome- and Community-Level Interaction Insights into Carbon Utilization and Element Cycling Functions of Hydrothermarchaeota in Hydrothermal Sediment.</title>
        <authorList>
            <person name="Zhou Z."/>
            <person name="Liu Y."/>
            <person name="Xu W."/>
            <person name="Pan J."/>
            <person name="Luo Z.H."/>
            <person name="Li M."/>
        </authorList>
    </citation>
    <scope>NUCLEOTIDE SEQUENCE [LARGE SCALE GENOMIC DNA]</scope>
    <source>
        <strain evidence="5">SpSt-769</strain>
    </source>
</reference>
<keyword evidence="2 5" id="KW-0436">Ligase</keyword>
<dbReference type="InterPro" id="IPR042099">
    <property type="entry name" value="ANL_N_sf"/>
</dbReference>
<dbReference type="GO" id="GO:0031956">
    <property type="term" value="F:medium-chain fatty acid-CoA ligase activity"/>
    <property type="evidence" value="ECO:0007669"/>
    <property type="project" value="TreeGrafter"/>
</dbReference>
<dbReference type="Gene3D" id="3.40.50.12780">
    <property type="entry name" value="N-terminal domain of ligase-like"/>
    <property type="match status" value="1"/>
</dbReference>
<name>A0A7C4ETI1_9BACT</name>
<dbReference type="Pfam" id="PF13193">
    <property type="entry name" value="AMP-binding_C"/>
    <property type="match status" value="1"/>
</dbReference>
<feature type="domain" description="AMP-binding enzyme C-terminal" evidence="4">
    <location>
        <begin position="455"/>
        <end position="526"/>
    </location>
</feature>
<comment type="caution">
    <text evidence="5">The sequence shown here is derived from an EMBL/GenBank/DDBJ whole genome shotgun (WGS) entry which is preliminary data.</text>
</comment>
<dbReference type="PANTHER" id="PTHR43201:SF5">
    <property type="entry name" value="MEDIUM-CHAIN ACYL-COA LIGASE ACSF2, MITOCHONDRIAL"/>
    <property type="match status" value="1"/>
</dbReference>
<dbReference type="InterPro" id="IPR045851">
    <property type="entry name" value="AMP-bd_C_sf"/>
</dbReference>
<protein>
    <submittedName>
        <fullName evidence="5">O-succinylbenzoate--CoA ligase</fullName>
    </submittedName>
</protein>
<evidence type="ECO:0000313" key="5">
    <source>
        <dbReference type="EMBL" id="HGH61949.1"/>
    </source>
</evidence>
<sequence length="552" mass="61551">MRPIRYTDSIIEEFRKAGYWTDETFTDFWLKNAKNIPDREALVDSTQRITWGQAAKMMDRLALAWIDMGLNKDDRVILQAPNCAYGFLSRIACERAGLINITVMPYLRHKELAHIIEKIDPRAIIIPGIYRKFNYLDMVQELKQTYPNLAYCFLLDSTISGPYPEGVYSLPDLVAQSWENKVDMGLLEKRKFHSTGDVGALTSTSGTTGVPKIVEWPLAPRVMTSKCRVEIWKLTGEDIAMAVAPFAGGAAGTLTYFAAPLVGAKIVLLEEFTPEGALEMIQKEKVTCIGVVPTHIIRMLECDLSKYDLSSLRFIRSAGGYLPPQVAMEAEERLGGKITSDLGTQDVGSVSGCSIDDPPDVRRRTVGKPLRGNVIKLLDENGKEVPPGEPGILYMRGPHSPAGYWRDPEATREVFDDDNWTTTGDIVTLEDGRIWIMGRQKDVIIRGGQNIYPAEIEGLLNEHPKVASIAIVAMPDREFGEKACAYVVPKPGETFTFDDMIQFLKAKKLAMYKLPERLEIIQAMPTVGDSGKVDKKVLKKDIEDKVSAEGKR</sequence>
<comment type="similarity">
    <text evidence="1">Belongs to the ATP-dependent AMP-binding enzyme family.</text>
</comment>
<evidence type="ECO:0000256" key="1">
    <source>
        <dbReference type="ARBA" id="ARBA00006432"/>
    </source>
</evidence>
<gene>
    <name evidence="5" type="ORF">ENV54_11715</name>
</gene>
<dbReference type="Gene3D" id="3.30.300.30">
    <property type="match status" value="1"/>
</dbReference>
<evidence type="ECO:0000259" key="4">
    <source>
        <dbReference type="Pfam" id="PF13193"/>
    </source>
</evidence>
<dbReference type="SUPFAM" id="SSF56801">
    <property type="entry name" value="Acetyl-CoA synthetase-like"/>
    <property type="match status" value="1"/>
</dbReference>